<keyword evidence="1" id="KW-0805">Transcription regulation</keyword>
<dbReference type="AlphaFoldDB" id="A0AA37T672"/>
<feature type="region of interest" description="Disordered" evidence="5">
    <location>
        <begin position="1"/>
        <end position="40"/>
    </location>
</feature>
<evidence type="ECO:0000259" key="6">
    <source>
        <dbReference type="PROSITE" id="PS50977"/>
    </source>
</evidence>
<comment type="caution">
    <text evidence="7">The sequence shown here is derived from an EMBL/GenBank/DDBJ whole genome shotgun (WGS) entry which is preliminary data.</text>
</comment>
<dbReference type="InterPro" id="IPR009057">
    <property type="entry name" value="Homeodomain-like_sf"/>
</dbReference>
<dbReference type="Pfam" id="PF00440">
    <property type="entry name" value="TetR_N"/>
    <property type="match status" value="1"/>
</dbReference>
<evidence type="ECO:0000256" key="4">
    <source>
        <dbReference type="PROSITE-ProRule" id="PRU00335"/>
    </source>
</evidence>
<evidence type="ECO:0000256" key="5">
    <source>
        <dbReference type="SAM" id="MobiDB-lite"/>
    </source>
</evidence>
<reference evidence="7 8" key="1">
    <citation type="journal article" date="2014" name="Int. J. Syst. Evol. Microbiol.">
        <title>Complete genome sequence of Corynebacterium casei LMG S-19264T (=DSM 44701T), isolated from a smear-ripened cheese.</title>
        <authorList>
            <consortium name="US DOE Joint Genome Institute (JGI-PGF)"/>
            <person name="Walter F."/>
            <person name="Albersmeier A."/>
            <person name="Kalinowski J."/>
            <person name="Ruckert C."/>
        </authorList>
    </citation>
    <scope>NUCLEOTIDE SEQUENCE [LARGE SCALE GENOMIC DNA]</scope>
    <source>
        <strain evidence="7 8">NBRC 110095</strain>
    </source>
</reference>
<evidence type="ECO:0000313" key="8">
    <source>
        <dbReference type="Proteomes" id="UP001156870"/>
    </source>
</evidence>
<dbReference type="GO" id="GO:0000976">
    <property type="term" value="F:transcription cis-regulatory region binding"/>
    <property type="evidence" value="ECO:0007669"/>
    <property type="project" value="TreeGrafter"/>
</dbReference>
<dbReference type="InterPro" id="IPR050109">
    <property type="entry name" value="HTH-type_TetR-like_transc_reg"/>
</dbReference>
<dbReference type="GO" id="GO:0003700">
    <property type="term" value="F:DNA-binding transcription factor activity"/>
    <property type="evidence" value="ECO:0007669"/>
    <property type="project" value="TreeGrafter"/>
</dbReference>
<keyword evidence="8" id="KW-1185">Reference proteome</keyword>
<dbReference type="InterPro" id="IPR036271">
    <property type="entry name" value="Tet_transcr_reg_TetR-rel_C_sf"/>
</dbReference>
<feature type="domain" description="HTH tetR-type" evidence="6">
    <location>
        <begin position="45"/>
        <end position="105"/>
    </location>
</feature>
<gene>
    <name evidence="7" type="ORF">GCM10007877_22820</name>
</gene>
<dbReference type="SUPFAM" id="SSF48498">
    <property type="entry name" value="Tetracyclin repressor-like, C-terminal domain"/>
    <property type="match status" value="1"/>
</dbReference>
<dbReference type="Proteomes" id="UP001156870">
    <property type="component" value="Unassembled WGS sequence"/>
</dbReference>
<accession>A0AA37T672</accession>
<keyword evidence="3" id="KW-0804">Transcription</keyword>
<evidence type="ECO:0000256" key="3">
    <source>
        <dbReference type="ARBA" id="ARBA00023163"/>
    </source>
</evidence>
<feature type="DNA-binding region" description="H-T-H motif" evidence="4">
    <location>
        <begin position="68"/>
        <end position="87"/>
    </location>
</feature>
<keyword evidence="2 4" id="KW-0238">DNA-binding</keyword>
<dbReference type="PRINTS" id="PR00455">
    <property type="entry name" value="HTHTETR"/>
</dbReference>
<dbReference type="PROSITE" id="PS50977">
    <property type="entry name" value="HTH_TETR_2"/>
    <property type="match status" value="1"/>
</dbReference>
<dbReference type="SUPFAM" id="SSF46689">
    <property type="entry name" value="Homeodomain-like"/>
    <property type="match status" value="1"/>
</dbReference>
<evidence type="ECO:0000256" key="2">
    <source>
        <dbReference type="ARBA" id="ARBA00023125"/>
    </source>
</evidence>
<dbReference type="Gene3D" id="1.10.357.10">
    <property type="entry name" value="Tetracycline Repressor, domain 2"/>
    <property type="match status" value="1"/>
</dbReference>
<organism evidence="7 8">
    <name type="scientific">Marinibactrum halimedae</name>
    <dbReference type="NCBI Taxonomy" id="1444977"/>
    <lineage>
        <taxon>Bacteria</taxon>
        <taxon>Pseudomonadati</taxon>
        <taxon>Pseudomonadota</taxon>
        <taxon>Gammaproteobacteria</taxon>
        <taxon>Cellvibrionales</taxon>
        <taxon>Cellvibrionaceae</taxon>
        <taxon>Marinibactrum</taxon>
    </lineage>
</organism>
<dbReference type="PANTHER" id="PTHR30055">
    <property type="entry name" value="HTH-TYPE TRANSCRIPTIONAL REGULATOR RUTR"/>
    <property type="match status" value="1"/>
</dbReference>
<dbReference type="InterPro" id="IPR001647">
    <property type="entry name" value="HTH_TetR"/>
</dbReference>
<protein>
    <recommendedName>
        <fullName evidence="6">HTH tetR-type domain-containing protein</fullName>
    </recommendedName>
</protein>
<sequence>MNHSVNKTNSIKQNAVTQHPKTPHSTEQNETILSSHTPTISRENISKRERILDAAEILFAQHGYDGVTLREIAKTAAVDVALANYHFGKKLDLFHAVFDRRATLLSETRQMLLHRNNDKPQTLEQIIEAFLLPLKMAQKTGDAGWRHYLALLAQVMISPVWNTELMPSVFDKRVSEFISALQEVFPHADETKLHWCYHYMSGALALTLAQTGRIDRISNGKCRSVDFDAAYENMVPFMAAALRGVCDISAEIEK</sequence>
<evidence type="ECO:0000256" key="1">
    <source>
        <dbReference type="ARBA" id="ARBA00023015"/>
    </source>
</evidence>
<dbReference type="InterPro" id="IPR041586">
    <property type="entry name" value="PsrA_TetR_C"/>
</dbReference>
<dbReference type="Pfam" id="PF17939">
    <property type="entry name" value="TetR_C_30"/>
    <property type="match status" value="1"/>
</dbReference>
<dbReference type="PANTHER" id="PTHR30055:SF234">
    <property type="entry name" value="HTH-TYPE TRANSCRIPTIONAL REGULATOR BETI"/>
    <property type="match status" value="1"/>
</dbReference>
<proteinExistence type="predicted"/>
<name>A0AA37T672_9GAMM</name>
<dbReference type="EMBL" id="BSPD01000056">
    <property type="protein sequence ID" value="GLS26566.1"/>
    <property type="molecule type" value="Genomic_DNA"/>
</dbReference>
<evidence type="ECO:0000313" key="7">
    <source>
        <dbReference type="EMBL" id="GLS26566.1"/>
    </source>
</evidence>